<feature type="transmembrane region" description="Helical" evidence="1">
    <location>
        <begin position="287"/>
        <end position="310"/>
    </location>
</feature>
<feature type="transmembrane region" description="Helical" evidence="1">
    <location>
        <begin position="234"/>
        <end position="257"/>
    </location>
</feature>
<dbReference type="AlphaFoldDB" id="A0AAE3HEL7"/>
<keyword evidence="1" id="KW-1133">Transmembrane helix</keyword>
<evidence type="ECO:0000256" key="1">
    <source>
        <dbReference type="SAM" id="Phobius"/>
    </source>
</evidence>
<feature type="transmembrane region" description="Helical" evidence="1">
    <location>
        <begin position="316"/>
        <end position="342"/>
    </location>
</feature>
<feature type="transmembrane region" description="Helical" evidence="1">
    <location>
        <begin position="354"/>
        <end position="371"/>
    </location>
</feature>
<protein>
    <recommendedName>
        <fullName evidence="4">ABC transporter permease</fullName>
    </recommendedName>
</protein>
<evidence type="ECO:0008006" key="4">
    <source>
        <dbReference type="Google" id="ProtNLM"/>
    </source>
</evidence>
<dbReference type="RefSeq" id="WP_257531203.1">
    <property type="nucleotide sequence ID" value="NZ_JANKAS010000007.1"/>
</dbReference>
<evidence type="ECO:0000313" key="2">
    <source>
        <dbReference type="EMBL" id="MCR1899151.1"/>
    </source>
</evidence>
<evidence type="ECO:0000313" key="3">
    <source>
        <dbReference type="Proteomes" id="UP001205748"/>
    </source>
</evidence>
<gene>
    <name evidence="2" type="ORF">NSA47_09160</name>
</gene>
<dbReference type="EMBL" id="JANKAS010000007">
    <property type="protein sequence ID" value="MCR1899151.1"/>
    <property type="molecule type" value="Genomic_DNA"/>
</dbReference>
<comment type="caution">
    <text evidence="2">The sequence shown here is derived from an EMBL/GenBank/DDBJ whole genome shotgun (WGS) entry which is preliminary data.</text>
</comment>
<organism evidence="2 3">
    <name type="scientific">Irregularibacter muris</name>
    <dbReference type="NCBI Taxonomy" id="1796619"/>
    <lineage>
        <taxon>Bacteria</taxon>
        <taxon>Bacillati</taxon>
        <taxon>Bacillota</taxon>
        <taxon>Clostridia</taxon>
        <taxon>Eubacteriales</taxon>
        <taxon>Eubacteriaceae</taxon>
        <taxon>Irregularibacter</taxon>
    </lineage>
</organism>
<feature type="transmembrane region" description="Helical" evidence="1">
    <location>
        <begin position="188"/>
        <end position="209"/>
    </location>
</feature>
<sequence length="380" mass="44562">MKIVLHEIKKVFRLKMIIIVMFMSLILYFLHTSYYIDHFPNGRPALDSYNISLEMLENYGESIDEEEFIHFKKVYEKEIERANQYLQDNKLARETGISTYEEFRSMDLAVESFREFSSYIMFEENVDSFWELQAREDLIRDYEEKEIFIEGISKVSNKQQRQRIDEVVNEGIINSIFPGLILDNYRSYIRQVSLIILLSVIFMLSPIYLRDKTNNINYIQYTSKIGRRLFKKKAVAAIIASFIIITLQLIVFFLLYATNHTGMFLNSNIISIFSKTIFWYNLTFTQYIILTVMGIYALGFIIALTVSFISSLAPNYITMIAIQIPLVFFTSKVLIIHLIHSLADISLPKYSRGIAYLGLIMLSLILNIIRWKREKVVDIA</sequence>
<proteinExistence type="predicted"/>
<feature type="transmembrane region" description="Helical" evidence="1">
    <location>
        <begin position="12"/>
        <end position="30"/>
    </location>
</feature>
<keyword evidence="1" id="KW-0472">Membrane</keyword>
<keyword evidence="3" id="KW-1185">Reference proteome</keyword>
<reference evidence="2" key="1">
    <citation type="submission" date="2022-07" db="EMBL/GenBank/DDBJ databases">
        <title>Enhanced cultured diversity of the mouse gut microbiota enables custom-made synthetic communities.</title>
        <authorList>
            <person name="Afrizal A."/>
        </authorList>
    </citation>
    <scope>NUCLEOTIDE SEQUENCE</scope>
    <source>
        <strain evidence="2">DSM 28593</strain>
    </source>
</reference>
<keyword evidence="1" id="KW-0812">Transmembrane</keyword>
<accession>A0AAE3HEL7</accession>
<name>A0AAE3HEL7_9FIRM</name>
<dbReference type="Proteomes" id="UP001205748">
    <property type="component" value="Unassembled WGS sequence"/>
</dbReference>